<evidence type="ECO:0000313" key="3">
    <source>
        <dbReference type="EMBL" id="JAT79944.1"/>
    </source>
</evidence>
<accession>A0A1E1VZ37</accession>
<feature type="compositionally biased region" description="Pro residues" evidence="1">
    <location>
        <begin position="47"/>
        <end position="69"/>
    </location>
</feature>
<proteinExistence type="predicted"/>
<evidence type="ECO:0000256" key="2">
    <source>
        <dbReference type="SAM" id="SignalP"/>
    </source>
</evidence>
<protein>
    <submittedName>
        <fullName evidence="3">Uncharacterized protein</fullName>
    </submittedName>
</protein>
<feature type="compositionally biased region" description="Polar residues" evidence="1">
    <location>
        <begin position="114"/>
        <end position="124"/>
    </location>
</feature>
<keyword evidence="2" id="KW-0732">Signal</keyword>
<gene>
    <name evidence="3" type="ORF">g.5552</name>
</gene>
<organism evidence="3">
    <name type="scientific">Pectinophora gossypiella</name>
    <name type="common">Cotton pink bollworm</name>
    <name type="synonym">Depressaria gossypiella</name>
    <dbReference type="NCBI Taxonomy" id="13191"/>
    <lineage>
        <taxon>Eukaryota</taxon>
        <taxon>Metazoa</taxon>
        <taxon>Ecdysozoa</taxon>
        <taxon>Arthropoda</taxon>
        <taxon>Hexapoda</taxon>
        <taxon>Insecta</taxon>
        <taxon>Pterygota</taxon>
        <taxon>Neoptera</taxon>
        <taxon>Endopterygota</taxon>
        <taxon>Lepidoptera</taxon>
        <taxon>Glossata</taxon>
        <taxon>Ditrysia</taxon>
        <taxon>Gelechioidea</taxon>
        <taxon>Gelechiidae</taxon>
        <taxon>Apatetrinae</taxon>
        <taxon>Pectinophora</taxon>
    </lineage>
</organism>
<reference evidence="3" key="1">
    <citation type="submission" date="2015-09" db="EMBL/GenBank/DDBJ databases">
        <title>De novo assembly of Pectinophora gossypiella (Pink Bollworm) gut transcriptome.</title>
        <authorList>
            <person name="Tassone E.E."/>
        </authorList>
    </citation>
    <scope>NUCLEOTIDE SEQUENCE</scope>
</reference>
<dbReference type="AlphaFoldDB" id="A0A1E1VZ37"/>
<feature type="region of interest" description="Disordered" evidence="1">
    <location>
        <begin position="47"/>
        <end position="125"/>
    </location>
</feature>
<feature type="chain" id="PRO_5009115048" evidence="2">
    <location>
        <begin position="20"/>
        <end position="141"/>
    </location>
</feature>
<evidence type="ECO:0000256" key="1">
    <source>
        <dbReference type="SAM" id="MobiDB-lite"/>
    </source>
</evidence>
<dbReference type="EMBL" id="GDQN01011110">
    <property type="protein sequence ID" value="JAT79944.1"/>
    <property type="molecule type" value="Transcribed_RNA"/>
</dbReference>
<sequence>WRVGAVLILAAVFVEESFGDFDDGHPLERHKRHYDCPPHCYYRPRYGPPPPPYWPPPPPPHGPPPPPPQWYQYQQPSYNEAYPQAEDKSQAIQSLPDTQSQGQGQPCTTCGQSSAVSNAQSDTGSAVAVAIARATAKANPK</sequence>
<name>A0A1E1VZ37_PECGO</name>
<feature type="compositionally biased region" description="Low complexity" evidence="1">
    <location>
        <begin position="98"/>
        <end position="113"/>
    </location>
</feature>
<feature type="signal peptide" evidence="2">
    <location>
        <begin position="1"/>
        <end position="19"/>
    </location>
</feature>
<feature type="non-terminal residue" evidence="3">
    <location>
        <position position="1"/>
    </location>
</feature>